<evidence type="ECO:0000313" key="2">
    <source>
        <dbReference type="Proteomes" id="UP000009071"/>
    </source>
</evidence>
<proteinExistence type="predicted"/>
<protein>
    <submittedName>
        <fullName evidence="1">Uncharacterized protein</fullName>
    </submittedName>
</protein>
<sequence>MTAPIHSLFETAKANGLEQCRYLLHFSEQWLTTTADAQRKPIPPSHIYTQGMTIPA</sequence>
<dbReference type="Proteomes" id="UP000009071">
    <property type="component" value="Chromosome"/>
</dbReference>
<keyword evidence="2" id="KW-1185">Reference proteome</keyword>
<dbReference type="EMBL" id="AP010904">
    <property type="protein sequence ID" value="BAH77145.1"/>
    <property type="molecule type" value="Genomic_DNA"/>
</dbReference>
<dbReference type="AlphaFoldDB" id="C4XM17"/>
<accession>C4XM17</accession>
<evidence type="ECO:0000313" key="1">
    <source>
        <dbReference type="EMBL" id="BAH77145.1"/>
    </source>
</evidence>
<gene>
    <name evidence="1" type="ordered locus">DMR_36540</name>
</gene>
<dbReference type="HOGENOM" id="CLU_3006805_0_0_7"/>
<reference evidence="1 2" key="1">
    <citation type="journal article" date="2009" name="Genome Res.">
        <title>Whole genome sequence of Desulfovibrio magneticus strain RS-1 revealed common gene clusters in magnetotactic bacteria.</title>
        <authorList>
            <person name="Nakazawa H."/>
            <person name="Arakaki A."/>
            <person name="Narita-Yamada S."/>
            <person name="Yashiro I."/>
            <person name="Jinno K."/>
            <person name="Aoki N."/>
            <person name="Tsuruyama A."/>
            <person name="Okamura Y."/>
            <person name="Tanikawa S."/>
            <person name="Fujita N."/>
            <person name="Takeyama H."/>
            <person name="Matsunaga T."/>
        </authorList>
    </citation>
    <scope>NUCLEOTIDE SEQUENCE [LARGE SCALE GENOMIC DNA]</scope>
    <source>
        <strain evidence="2">ATCC 700980 / DSM 13731 / RS-1</strain>
    </source>
</reference>
<organism evidence="1 2">
    <name type="scientific">Solidesulfovibrio magneticus (strain ATCC 700980 / DSM 13731 / RS-1)</name>
    <name type="common">Desulfovibrio magneticus</name>
    <dbReference type="NCBI Taxonomy" id="573370"/>
    <lineage>
        <taxon>Bacteria</taxon>
        <taxon>Pseudomonadati</taxon>
        <taxon>Thermodesulfobacteriota</taxon>
        <taxon>Desulfovibrionia</taxon>
        <taxon>Desulfovibrionales</taxon>
        <taxon>Desulfovibrionaceae</taxon>
        <taxon>Solidesulfovibrio</taxon>
    </lineage>
</organism>
<name>C4XM17_SOLM1</name>
<dbReference type="KEGG" id="dma:DMR_36540"/>